<sequence length="123" mass="14504">MQSTSIPSQSEIDDEFNLTDQLSNLISSKDIEEINSIQKNLLHRFEKSNQTLSYCNELSKQYYSRLSKDFRSNTSKLNEMFKDIDLVFHRIRVLKEKLHQKHPNSLSKETDTMSKTNDDELMK</sequence>
<name>A0A834VEG4_SARSC</name>
<feature type="domain" description="KxDL" evidence="3">
    <location>
        <begin position="22"/>
        <end position="104"/>
    </location>
</feature>
<dbReference type="PANTHER" id="PTHR13511">
    <property type="entry name" value="KXDL MOTIF-CONTAINING PROTEIN 1"/>
    <property type="match status" value="1"/>
</dbReference>
<reference evidence="4" key="2">
    <citation type="submission" date="2020-01" db="EMBL/GenBank/DDBJ databases">
        <authorList>
            <person name="Korhonen P.K.K."/>
            <person name="Guangxu M.G."/>
            <person name="Wang T.W."/>
            <person name="Stroehlein A.J.S."/>
            <person name="Young N.D."/>
            <person name="Ang C.-S.A."/>
            <person name="Fernando D.W.F."/>
            <person name="Lu H.L."/>
            <person name="Taylor S.T."/>
            <person name="Ehtesham M.E.M."/>
            <person name="Najaraj S.H.N."/>
            <person name="Harsha G.H.G."/>
            <person name="Madugundu A.M."/>
            <person name="Renuse S.R."/>
            <person name="Holt D.H."/>
            <person name="Pandey A.P."/>
            <person name="Papenfuss A.P."/>
            <person name="Gasser R.B.G."/>
            <person name="Fischer K.F."/>
        </authorList>
    </citation>
    <scope>NUCLEOTIDE SEQUENCE</scope>
    <source>
        <strain evidence="4">SSS_KF_BRIS2020</strain>
    </source>
</reference>
<dbReference type="Proteomes" id="UP000070412">
    <property type="component" value="Unassembled WGS sequence"/>
</dbReference>
<protein>
    <submittedName>
        <fullName evidence="4">KxDL motif-containing protein</fullName>
    </submittedName>
</protein>
<dbReference type="GO" id="GO:0032418">
    <property type="term" value="P:lysosome localization"/>
    <property type="evidence" value="ECO:0007669"/>
    <property type="project" value="TreeGrafter"/>
</dbReference>
<dbReference type="Pfam" id="PF10241">
    <property type="entry name" value="KxDL"/>
    <property type="match status" value="1"/>
</dbReference>
<accession>A0A834VEG4</accession>
<feature type="region of interest" description="Disordered" evidence="2">
    <location>
        <begin position="99"/>
        <end position="123"/>
    </location>
</feature>
<dbReference type="OMA" id="KHISFLV"/>
<dbReference type="EMBL" id="WVUK01000056">
    <property type="protein sequence ID" value="KAF7492615.1"/>
    <property type="molecule type" value="Genomic_DNA"/>
</dbReference>
<keyword evidence="6" id="KW-1185">Reference proteome</keyword>
<dbReference type="AlphaFoldDB" id="A0A834VEG4"/>
<dbReference type="OrthoDB" id="10258877at2759"/>
<organism evidence="4">
    <name type="scientific">Sarcoptes scabiei</name>
    <name type="common">Itch mite</name>
    <name type="synonym">Acarus scabiei</name>
    <dbReference type="NCBI Taxonomy" id="52283"/>
    <lineage>
        <taxon>Eukaryota</taxon>
        <taxon>Metazoa</taxon>
        <taxon>Ecdysozoa</taxon>
        <taxon>Arthropoda</taxon>
        <taxon>Chelicerata</taxon>
        <taxon>Arachnida</taxon>
        <taxon>Acari</taxon>
        <taxon>Acariformes</taxon>
        <taxon>Sarcoptiformes</taxon>
        <taxon>Astigmata</taxon>
        <taxon>Psoroptidia</taxon>
        <taxon>Sarcoptoidea</taxon>
        <taxon>Sarcoptidae</taxon>
        <taxon>Sarcoptinae</taxon>
        <taxon>Sarcoptes</taxon>
    </lineage>
</organism>
<evidence type="ECO:0000256" key="2">
    <source>
        <dbReference type="SAM" id="MobiDB-lite"/>
    </source>
</evidence>
<dbReference type="EnsemblMetazoa" id="SSS_3855s_mrna">
    <property type="protein sequence ID" value="KAF7492615.1"/>
    <property type="gene ID" value="SSS_3855"/>
</dbReference>
<evidence type="ECO:0000313" key="4">
    <source>
        <dbReference type="EMBL" id="KAF7492615.1"/>
    </source>
</evidence>
<dbReference type="InterPro" id="IPR039843">
    <property type="entry name" value="KXD1-like"/>
</dbReference>
<evidence type="ECO:0000256" key="1">
    <source>
        <dbReference type="ARBA" id="ARBA00005913"/>
    </source>
</evidence>
<gene>
    <name evidence="4" type="ORF">SSS_3855</name>
</gene>
<comment type="similarity">
    <text evidence="1">Belongs to the KXD1 family.</text>
</comment>
<proteinExistence type="inferred from homology"/>
<dbReference type="GO" id="GO:0099078">
    <property type="term" value="C:BORC complex"/>
    <property type="evidence" value="ECO:0007669"/>
    <property type="project" value="TreeGrafter"/>
</dbReference>
<dbReference type="InterPro" id="IPR019371">
    <property type="entry name" value="KxDL_dom"/>
</dbReference>
<evidence type="ECO:0000259" key="3">
    <source>
        <dbReference type="Pfam" id="PF10241"/>
    </source>
</evidence>
<reference evidence="5" key="3">
    <citation type="submission" date="2022-06" db="UniProtKB">
        <authorList>
            <consortium name="EnsemblMetazoa"/>
        </authorList>
    </citation>
    <scope>IDENTIFICATION</scope>
</reference>
<reference evidence="6" key="1">
    <citation type="journal article" date="2020" name="PLoS Negl. Trop. Dis.">
        <title>High-quality nuclear genome for Sarcoptes scabiei-A critical resource for a neglected parasite.</title>
        <authorList>
            <person name="Korhonen P.K."/>
            <person name="Gasser R.B."/>
            <person name="Ma G."/>
            <person name="Wang T."/>
            <person name="Stroehlein A.J."/>
            <person name="Young N.D."/>
            <person name="Ang C.S."/>
            <person name="Fernando D.D."/>
            <person name="Lu H.C."/>
            <person name="Taylor S."/>
            <person name="Reynolds S.L."/>
            <person name="Mofiz E."/>
            <person name="Najaraj S.H."/>
            <person name="Gowda H."/>
            <person name="Madugundu A."/>
            <person name="Renuse S."/>
            <person name="Holt D."/>
            <person name="Pandey A."/>
            <person name="Papenfuss A.T."/>
            <person name="Fischer K."/>
        </authorList>
    </citation>
    <scope>NUCLEOTIDE SEQUENCE [LARGE SCALE GENOMIC DNA]</scope>
</reference>
<evidence type="ECO:0000313" key="5">
    <source>
        <dbReference type="EnsemblMetazoa" id="KAF7492615.1"/>
    </source>
</evidence>
<evidence type="ECO:0000313" key="6">
    <source>
        <dbReference type="Proteomes" id="UP000070412"/>
    </source>
</evidence>
<feature type="compositionally biased region" description="Basic and acidic residues" evidence="2">
    <location>
        <begin position="108"/>
        <end position="123"/>
    </location>
</feature>
<dbReference type="PANTHER" id="PTHR13511:SF0">
    <property type="entry name" value="KXDL MOTIF-CONTAINING PROTEIN 1"/>
    <property type="match status" value="1"/>
</dbReference>